<proteinExistence type="predicted"/>
<dbReference type="CDD" id="cd00565">
    <property type="entry name" value="Ubl_ThiS"/>
    <property type="match status" value="1"/>
</dbReference>
<evidence type="ECO:0000313" key="2">
    <source>
        <dbReference type="Proteomes" id="UP000182517"/>
    </source>
</evidence>
<dbReference type="PANTHER" id="PTHR34472">
    <property type="entry name" value="SULFUR CARRIER PROTEIN THIS"/>
    <property type="match status" value="1"/>
</dbReference>
<name>A0A1L3GPS9_9BACT</name>
<dbReference type="InterPro" id="IPR010035">
    <property type="entry name" value="Thi_S"/>
</dbReference>
<dbReference type="Proteomes" id="UP000182517">
    <property type="component" value="Chromosome"/>
</dbReference>
<dbReference type="Gene3D" id="3.10.20.30">
    <property type="match status" value="1"/>
</dbReference>
<reference evidence="1 2" key="1">
    <citation type="journal article" date="2017" name="Genome Announc.">
        <title>Complete Genome Sequences of Two Acetylene-Fermenting Pelobacter acetylenicus Strains.</title>
        <authorList>
            <person name="Sutton J.M."/>
            <person name="Baesman S.M."/>
            <person name="Fierst J.L."/>
            <person name="Poret-Peterson A.T."/>
            <person name="Oremland R.S."/>
            <person name="Dunlap D.S."/>
            <person name="Akob D.M."/>
        </authorList>
    </citation>
    <scope>NUCLEOTIDE SEQUENCE [LARGE SCALE GENOMIC DNA]</scope>
    <source>
        <strain evidence="1 2">SFB93</strain>
    </source>
</reference>
<evidence type="ECO:0000313" key="1">
    <source>
        <dbReference type="EMBL" id="APG27890.1"/>
    </source>
</evidence>
<keyword evidence="2" id="KW-1185">Reference proteome</keyword>
<gene>
    <name evidence="1" type="ORF">A7E78_08615</name>
</gene>
<dbReference type="SUPFAM" id="SSF54285">
    <property type="entry name" value="MoaD/ThiS"/>
    <property type="match status" value="1"/>
</dbReference>
<dbReference type="STRING" id="1842532.A7E78_08615"/>
<sequence length="66" mass="7277">MITLTVNGRPQSCSAANIHELLQELQLACSQVAVELNRNIVPRDNFEQTPLRDGDELEIVRFVGGG</sequence>
<dbReference type="AlphaFoldDB" id="A0A1L3GPS9"/>
<organism evidence="1 2">
    <name type="scientific">Syntrophotalea acetylenivorans</name>
    <dbReference type="NCBI Taxonomy" id="1842532"/>
    <lineage>
        <taxon>Bacteria</taxon>
        <taxon>Pseudomonadati</taxon>
        <taxon>Thermodesulfobacteriota</taxon>
        <taxon>Desulfuromonadia</taxon>
        <taxon>Desulfuromonadales</taxon>
        <taxon>Syntrophotaleaceae</taxon>
        <taxon>Syntrophotalea</taxon>
    </lineage>
</organism>
<dbReference type="PANTHER" id="PTHR34472:SF1">
    <property type="entry name" value="SULFUR CARRIER PROTEIN THIS"/>
    <property type="match status" value="1"/>
</dbReference>
<accession>A0A1L3GPS9</accession>
<dbReference type="EMBL" id="CP015519">
    <property type="protein sequence ID" value="APG27890.1"/>
    <property type="molecule type" value="Genomic_DNA"/>
</dbReference>
<dbReference type="NCBIfam" id="TIGR01683">
    <property type="entry name" value="thiS"/>
    <property type="match status" value="1"/>
</dbReference>
<dbReference type="RefSeq" id="WP_201257996.1">
    <property type="nucleotide sequence ID" value="NZ_CP015519.1"/>
</dbReference>
<dbReference type="InterPro" id="IPR003749">
    <property type="entry name" value="ThiS/MoaD-like"/>
</dbReference>
<dbReference type="InterPro" id="IPR016155">
    <property type="entry name" value="Mopterin_synth/thiamin_S_b"/>
</dbReference>
<protein>
    <submittedName>
        <fullName evidence="1">Thiamine biosynthesis protein ThiS</fullName>
    </submittedName>
</protein>
<dbReference type="Pfam" id="PF02597">
    <property type="entry name" value="ThiS"/>
    <property type="match status" value="1"/>
</dbReference>
<dbReference type="InterPro" id="IPR012675">
    <property type="entry name" value="Beta-grasp_dom_sf"/>
</dbReference>
<dbReference type="KEGG" id="pef:A7E78_08615"/>